<comment type="caution">
    <text evidence="1">The sequence shown here is derived from an EMBL/GenBank/DDBJ whole genome shotgun (WGS) entry which is preliminary data.</text>
</comment>
<accession>A0A8H3GJ81</accession>
<dbReference type="AlphaFoldDB" id="A0A8H3GJ81"/>
<dbReference type="EMBL" id="CAJMWW010000158">
    <property type="protein sequence ID" value="CAE6452253.1"/>
    <property type="molecule type" value="Genomic_DNA"/>
</dbReference>
<evidence type="ECO:0000313" key="1">
    <source>
        <dbReference type="EMBL" id="CAE6452253.1"/>
    </source>
</evidence>
<reference evidence="1" key="1">
    <citation type="submission" date="2021-01" db="EMBL/GenBank/DDBJ databases">
        <authorList>
            <person name="Kaushik A."/>
        </authorList>
    </citation>
    <scope>NUCLEOTIDE SEQUENCE</scope>
    <source>
        <strain evidence="1">AG3-T5</strain>
    </source>
</reference>
<dbReference type="Pfam" id="PF07957">
    <property type="entry name" value="DUF3294"/>
    <property type="match status" value="1"/>
</dbReference>
<organism evidence="1 2">
    <name type="scientific">Rhizoctonia solani</name>
    <dbReference type="NCBI Taxonomy" id="456999"/>
    <lineage>
        <taxon>Eukaryota</taxon>
        <taxon>Fungi</taxon>
        <taxon>Dikarya</taxon>
        <taxon>Basidiomycota</taxon>
        <taxon>Agaricomycotina</taxon>
        <taxon>Agaricomycetes</taxon>
        <taxon>Cantharellales</taxon>
        <taxon>Ceratobasidiaceae</taxon>
        <taxon>Rhizoctonia</taxon>
    </lineage>
</organism>
<gene>
    <name evidence="1" type="ORF">RDB_LOCUS129513</name>
</gene>
<dbReference type="InterPro" id="IPR012917">
    <property type="entry name" value="DUF3294"/>
</dbReference>
<dbReference type="Gene3D" id="3.90.20.10">
    <property type="match status" value="1"/>
</dbReference>
<sequence length="188" mass="21432">MSQANNNIARALQSLYALVDSIPQLLANHPTNSQFQQMKSQLEESNRLLAKSVEGMGKTLEEMDKRMEGQFKKIDGQFEKVDRRFDQLTTSSKAQFDDIQDKLDFNHEQAHARALNSCAHLDEGPIYPLPLPGGGQLPEGELPGTAWEFRRIDTYRLYRLLHFYGLPIQTDNARNHAVLSAHLGIRWL</sequence>
<proteinExistence type="predicted"/>
<name>A0A8H3GJ81_9AGAM</name>
<evidence type="ECO:0000313" key="2">
    <source>
        <dbReference type="Proteomes" id="UP000663841"/>
    </source>
</evidence>
<protein>
    <submittedName>
        <fullName evidence="1">Uncharacterized protein</fullName>
    </submittedName>
</protein>
<dbReference type="Proteomes" id="UP000663841">
    <property type="component" value="Unassembled WGS sequence"/>
</dbReference>